<dbReference type="EMBL" id="PIQO01000007">
    <property type="protein sequence ID" value="PKR84911.1"/>
    <property type="molecule type" value="Genomic_DNA"/>
</dbReference>
<dbReference type="Proteomes" id="UP000233440">
    <property type="component" value="Unassembled WGS sequence"/>
</dbReference>
<dbReference type="PANTHER" id="PTHR36849:SF1">
    <property type="entry name" value="CYTOPLASMIC PROTEIN"/>
    <property type="match status" value="1"/>
</dbReference>
<accession>A0A2N3LJW4</accession>
<gene>
    <name evidence="1" type="ORF">CWO92_11100</name>
</gene>
<dbReference type="AlphaFoldDB" id="A0A2N3LJW4"/>
<organism evidence="1 2">
    <name type="scientific">Heyndrickxia camelliae</name>
    <dbReference type="NCBI Taxonomy" id="1707093"/>
    <lineage>
        <taxon>Bacteria</taxon>
        <taxon>Bacillati</taxon>
        <taxon>Bacillota</taxon>
        <taxon>Bacilli</taxon>
        <taxon>Bacillales</taxon>
        <taxon>Bacillaceae</taxon>
        <taxon>Heyndrickxia</taxon>
    </lineage>
</organism>
<dbReference type="OrthoDB" id="9790745at2"/>
<dbReference type="InterPro" id="IPR052552">
    <property type="entry name" value="YeaO-like"/>
</dbReference>
<proteinExistence type="predicted"/>
<reference evidence="1 2" key="1">
    <citation type="submission" date="2017-11" db="EMBL/GenBank/DDBJ databases">
        <title>Bacillus camelliae sp. nov., isolated from pu'er tea.</title>
        <authorList>
            <person name="Niu L."/>
        </authorList>
    </citation>
    <scope>NUCLEOTIDE SEQUENCE [LARGE SCALE GENOMIC DNA]</scope>
    <source>
        <strain evidence="1 2">7578-1</strain>
    </source>
</reference>
<evidence type="ECO:0000313" key="1">
    <source>
        <dbReference type="EMBL" id="PKR84911.1"/>
    </source>
</evidence>
<name>A0A2N3LJW4_9BACI</name>
<protein>
    <recommendedName>
        <fullName evidence="3">DUF488 domain-containing protein</fullName>
    </recommendedName>
</protein>
<evidence type="ECO:0000313" key="2">
    <source>
        <dbReference type="Proteomes" id="UP000233440"/>
    </source>
</evidence>
<evidence type="ECO:0008006" key="3">
    <source>
        <dbReference type="Google" id="ProtNLM"/>
    </source>
</evidence>
<comment type="caution">
    <text evidence="1">The sequence shown here is derived from an EMBL/GenBank/DDBJ whole genome shotgun (WGS) entry which is preliminary data.</text>
</comment>
<dbReference type="Pfam" id="PF22752">
    <property type="entry name" value="DUF488-N3i"/>
    <property type="match status" value="1"/>
</dbReference>
<keyword evidence="2" id="KW-1185">Reference proteome</keyword>
<sequence length="120" mass="14598">MNMFKVKRIYDEYSDDDGIRILVDRLWPRGISKETAKLDYWFKNVAPSTELRKWFHHEPEKFQEFTLKYRNELNEHNPIEIQQLIELGKEHVVTLLYSAKDEEHNQAFVLIDYLQEKLKN</sequence>
<dbReference type="PANTHER" id="PTHR36849">
    <property type="entry name" value="CYTOPLASMIC PROTEIN-RELATED"/>
    <property type="match status" value="1"/>
</dbReference>